<protein>
    <submittedName>
        <fullName evidence="1">Uncharacterized protein</fullName>
    </submittedName>
</protein>
<dbReference type="EMBL" id="CM047907">
    <property type="protein sequence ID" value="KAJ0084492.1"/>
    <property type="molecule type" value="Genomic_DNA"/>
</dbReference>
<proteinExistence type="predicted"/>
<comment type="caution">
    <text evidence="1">The sequence shown here is derived from an EMBL/GenBank/DDBJ whole genome shotgun (WGS) entry which is preliminary data.</text>
</comment>
<gene>
    <name evidence="1" type="ORF">Patl1_31269</name>
</gene>
<organism evidence="1 2">
    <name type="scientific">Pistacia atlantica</name>
    <dbReference type="NCBI Taxonomy" id="434234"/>
    <lineage>
        <taxon>Eukaryota</taxon>
        <taxon>Viridiplantae</taxon>
        <taxon>Streptophyta</taxon>
        <taxon>Embryophyta</taxon>
        <taxon>Tracheophyta</taxon>
        <taxon>Spermatophyta</taxon>
        <taxon>Magnoliopsida</taxon>
        <taxon>eudicotyledons</taxon>
        <taxon>Gunneridae</taxon>
        <taxon>Pentapetalae</taxon>
        <taxon>rosids</taxon>
        <taxon>malvids</taxon>
        <taxon>Sapindales</taxon>
        <taxon>Anacardiaceae</taxon>
        <taxon>Pistacia</taxon>
    </lineage>
</organism>
<dbReference type="Proteomes" id="UP001164250">
    <property type="component" value="Chromosome 11"/>
</dbReference>
<evidence type="ECO:0000313" key="1">
    <source>
        <dbReference type="EMBL" id="KAJ0084492.1"/>
    </source>
</evidence>
<keyword evidence="2" id="KW-1185">Reference proteome</keyword>
<accession>A0ACC1ACG8</accession>
<sequence length="286" mass="31120">MTQANNCGGCNRWSLQGMTALVTGGTKGLGFVIIGSQLTSCFSKEHGHAVVEEFAELGAIVHTCSRNEAELKECLREWEKKGFKVSGSVCDVSSRPEREKLMKQVSSLFYGKLNILINNAGTNRTKPTEEYKAEDFSFLMTTNLESAYHLSQLAHPLLKASGSASIIFMSSVCGVVSVSVGSIYAATKGAMNQLAKNLACEWAKDNIRTNSVAPWFIRTPLAEPLLNDEKLLEEVKWRTPMGRIGEPKEVSSLVAFLSLPAASYISGQTICVDGGFTVNGFFFPRA</sequence>
<name>A0ACC1ACG8_9ROSI</name>
<reference evidence="2" key="1">
    <citation type="journal article" date="2023" name="G3 (Bethesda)">
        <title>Genome assembly and association tests identify interacting loci associated with vigor, precocity, and sex in interspecific pistachio rootstocks.</title>
        <authorList>
            <person name="Palmer W."/>
            <person name="Jacygrad E."/>
            <person name="Sagayaradj S."/>
            <person name="Cavanaugh K."/>
            <person name="Han R."/>
            <person name="Bertier L."/>
            <person name="Beede B."/>
            <person name="Kafkas S."/>
            <person name="Golino D."/>
            <person name="Preece J."/>
            <person name="Michelmore R."/>
        </authorList>
    </citation>
    <scope>NUCLEOTIDE SEQUENCE [LARGE SCALE GENOMIC DNA]</scope>
</reference>
<evidence type="ECO:0000313" key="2">
    <source>
        <dbReference type="Proteomes" id="UP001164250"/>
    </source>
</evidence>